<keyword evidence="10" id="KW-0255">Endonuclease</keyword>
<dbReference type="Gene3D" id="1.10.1670.10">
    <property type="entry name" value="Helix-hairpin-Helix base-excision DNA repair enzymes (C-terminal)"/>
    <property type="match status" value="1"/>
</dbReference>
<keyword evidence="10" id="KW-0540">Nuclease</keyword>
<dbReference type="Pfam" id="PF00730">
    <property type="entry name" value="HhH-GPD"/>
    <property type="match status" value="1"/>
</dbReference>
<organism evidence="10 11">
    <name type="scientific">Thermospira aquatica</name>
    <dbReference type="NCBI Taxonomy" id="2828656"/>
    <lineage>
        <taxon>Bacteria</taxon>
        <taxon>Pseudomonadati</taxon>
        <taxon>Spirochaetota</taxon>
        <taxon>Spirochaetia</taxon>
        <taxon>Brevinematales</taxon>
        <taxon>Thermospiraceae</taxon>
        <taxon>Thermospira</taxon>
    </lineage>
</organism>
<keyword evidence="11" id="KW-1185">Reference proteome</keyword>
<gene>
    <name evidence="8" type="primary">nth</name>
    <name evidence="10" type="ORF">KDW03_09870</name>
</gene>
<evidence type="ECO:0000256" key="3">
    <source>
        <dbReference type="ARBA" id="ARBA00022763"/>
    </source>
</evidence>
<name>A0AAX3BBY3_9SPIR</name>
<keyword evidence="8" id="KW-0408">Iron</keyword>
<dbReference type="GO" id="GO:0051539">
    <property type="term" value="F:4 iron, 4 sulfur cluster binding"/>
    <property type="evidence" value="ECO:0007669"/>
    <property type="project" value="UniProtKB-UniRule"/>
</dbReference>
<dbReference type="Proteomes" id="UP001056539">
    <property type="component" value="Chromosome"/>
</dbReference>
<dbReference type="InterPro" id="IPR011257">
    <property type="entry name" value="DNA_glycosylase"/>
</dbReference>
<sequence length="219" mass="25060">MTTEEVLKVLAILKNHYPTWNAPVVTFIAISQGSPYQVLVATLLSLRTKDEMTREAAVRLFQRADTPEKMLRLSEKAISEIIYPVGFYRTKAKRILEITKILLEKYGGRVPDTLEELLSLPGVGRKTANLVITLGYHKPGICVDTHVHRISNRWDYVNTKNPHETEFALREKLPIEEWIMYNDILVAFGQTICRPISPLCDNQCPVNHLCPKRGVNKHR</sequence>
<dbReference type="Gene3D" id="1.10.340.30">
    <property type="entry name" value="Hypothetical protein, domain 2"/>
    <property type="match status" value="1"/>
</dbReference>
<dbReference type="SUPFAM" id="SSF48150">
    <property type="entry name" value="DNA-glycosylase"/>
    <property type="match status" value="1"/>
</dbReference>
<dbReference type="HAMAP" id="MF_00942">
    <property type="entry name" value="Nth"/>
    <property type="match status" value="1"/>
</dbReference>
<dbReference type="AlphaFoldDB" id="A0AAX3BBY3"/>
<keyword evidence="4 8" id="KW-0378">Hydrolase</keyword>
<dbReference type="EMBL" id="CP073355">
    <property type="protein sequence ID" value="URA09779.1"/>
    <property type="molecule type" value="Genomic_DNA"/>
</dbReference>
<dbReference type="InterPro" id="IPR003265">
    <property type="entry name" value="HhH-GPD_domain"/>
</dbReference>
<evidence type="ECO:0000256" key="2">
    <source>
        <dbReference type="ARBA" id="ARBA00022485"/>
    </source>
</evidence>
<comment type="cofactor">
    <cofactor evidence="8">
        <name>[4Fe-4S] cluster</name>
        <dbReference type="ChEBI" id="CHEBI:49883"/>
    </cofactor>
    <text evidence="8">Binds 1 [4Fe-4S] cluster.</text>
</comment>
<dbReference type="KEGG" id="taqu:KDW03_09870"/>
<dbReference type="GO" id="GO:0006289">
    <property type="term" value="P:nucleotide-excision repair"/>
    <property type="evidence" value="ECO:0007669"/>
    <property type="project" value="TreeGrafter"/>
</dbReference>
<dbReference type="EC" id="4.2.99.18" evidence="8"/>
<evidence type="ECO:0000256" key="5">
    <source>
        <dbReference type="ARBA" id="ARBA00023204"/>
    </source>
</evidence>
<dbReference type="RefSeq" id="WP_271434913.1">
    <property type="nucleotide sequence ID" value="NZ_CP073355.1"/>
</dbReference>
<keyword evidence="8" id="KW-0411">Iron-sulfur</keyword>
<feature type="binding site" evidence="8">
    <location>
        <position position="204"/>
    </location>
    <ligand>
        <name>[4Fe-4S] cluster</name>
        <dbReference type="ChEBI" id="CHEBI:49883"/>
    </ligand>
</feature>
<keyword evidence="5 8" id="KW-0234">DNA repair</keyword>
<dbReference type="PIRSF" id="PIRSF001435">
    <property type="entry name" value="Nth"/>
    <property type="match status" value="1"/>
</dbReference>
<evidence type="ECO:0000256" key="6">
    <source>
        <dbReference type="ARBA" id="ARBA00023239"/>
    </source>
</evidence>
<feature type="binding site" evidence="8">
    <location>
        <position position="210"/>
    </location>
    <ligand>
        <name>[4Fe-4S] cluster</name>
        <dbReference type="ChEBI" id="CHEBI:49883"/>
    </ligand>
</feature>
<comment type="catalytic activity">
    <reaction evidence="8">
        <text>2'-deoxyribonucleotide-(2'-deoxyribose 5'-phosphate)-2'-deoxyribonucleotide-DNA = a 3'-end 2'-deoxyribonucleotide-(2,3-dehydro-2,3-deoxyribose 5'-phosphate)-DNA + a 5'-end 5'-phospho-2'-deoxyribonucleoside-DNA + H(+)</text>
        <dbReference type="Rhea" id="RHEA:66592"/>
        <dbReference type="Rhea" id="RHEA-COMP:13180"/>
        <dbReference type="Rhea" id="RHEA-COMP:16897"/>
        <dbReference type="Rhea" id="RHEA-COMP:17067"/>
        <dbReference type="ChEBI" id="CHEBI:15378"/>
        <dbReference type="ChEBI" id="CHEBI:136412"/>
        <dbReference type="ChEBI" id="CHEBI:157695"/>
        <dbReference type="ChEBI" id="CHEBI:167181"/>
        <dbReference type="EC" id="4.2.99.18"/>
    </reaction>
</comment>
<dbReference type="GO" id="GO:0003677">
    <property type="term" value="F:DNA binding"/>
    <property type="evidence" value="ECO:0007669"/>
    <property type="project" value="UniProtKB-UniRule"/>
</dbReference>
<dbReference type="Pfam" id="PF00633">
    <property type="entry name" value="HHH"/>
    <property type="match status" value="1"/>
</dbReference>
<evidence type="ECO:0000313" key="10">
    <source>
        <dbReference type="EMBL" id="URA09779.1"/>
    </source>
</evidence>
<keyword evidence="7 8" id="KW-0326">Glycosidase</keyword>
<keyword evidence="2 8" id="KW-0004">4Fe-4S</keyword>
<feature type="binding site" evidence="8">
    <location>
        <position position="200"/>
    </location>
    <ligand>
        <name>[4Fe-4S] cluster</name>
        <dbReference type="ChEBI" id="CHEBI:49883"/>
    </ligand>
</feature>
<dbReference type="InterPro" id="IPR023170">
    <property type="entry name" value="HhH_base_excis_C"/>
</dbReference>
<reference evidence="10" key="2">
    <citation type="submission" date="2022-06" db="EMBL/GenBank/DDBJ databases">
        <title>Thermospira aquatica gen. nov., sp. nov.</title>
        <authorList>
            <person name="Ben Ali Gam Z."/>
            <person name="Labat M."/>
        </authorList>
    </citation>
    <scope>NUCLEOTIDE SEQUENCE</scope>
    <source>
        <strain evidence="10">F1F22</strain>
    </source>
</reference>
<comment type="similarity">
    <text evidence="1 8">Belongs to the Nth/MutY family.</text>
</comment>
<evidence type="ECO:0000256" key="4">
    <source>
        <dbReference type="ARBA" id="ARBA00022801"/>
    </source>
</evidence>
<dbReference type="GO" id="GO:0006285">
    <property type="term" value="P:base-excision repair, AP site formation"/>
    <property type="evidence" value="ECO:0007669"/>
    <property type="project" value="TreeGrafter"/>
</dbReference>
<feature type="binding site" evidence="8">
    <location>
        <position position="193"/>
    </location>
    <ligand>
        <name>[4Fe-4S] cluster</name>
        <dbReference type="ChEBI" id="CHEBI:49883"/>
    </ligand>
</feature>
<comment type="function">
    <text evidence="8">DNA repair enzyme that has both DNA N-glycosylase activity and AP-lyase activity. The DNA N-glycosylase activity releases various damaged pyrimidines from DNA by cleaving the N-glycosidic bond, leaving an AP (apurinic/apyrimidinic) site. The AP-lyase activity cleaves the phosphodiester bond 3' to the AP site by a beta-elimination, leaving a 3'-terminal unsaturated sugar and a product with a terminal 5'-phosphate.</text>
</comment>
<dbReference type="PANTHER" id="PTHR43286">
    <property type="entry name" value="ENDONUCLEASE III-LIKE PROTEIN 1"/>
    <property type="match status" value="1"/>
</dbReference>
<keyword evidence="8" id="KW-0238">DNA-binding</keyword>
<dbReference type="InterPro" id="IPR005759">
    <property type="entry name" value="Nth"/>
</dbReference>
<evidence type="ECO:0000256" key="7">
    <source>
        <dbReference type="ARBA" id="ARBA00023295"/>
    </source>
</evidence>
<evidence type="ECO:0000256" key="8">
    <source>
        <dbReference type="HAMAP-Rule" id="MF_00942"/>
    </source>
</evidence>
<accession>A0AAX3BBY3</accession>
<dbReference type="GO" id="GO:0000703">
    <property type="term" value="F:oxidized pyrimidine nucleobase lesion DNA N-glycosylase activity"/>
    <property type="evidence" value="ECO:0007669"/>
    <property type="project" value="TreeGrafter"/>
</dbReference>
<dbReference type="FunFam" id="1.10.340.30:FF:000001">
    <property type="entry name" value="Endonuclease III"/>
    <property type="match status" value="1"/>
</dbReference>
<proteinExistence type="inferred from homology"/>
<keyword evidence="3 8" id="KW-0227">DNA damage</keyword>
<dbReference type="CDD" id="cd00056">
    <property type="entry name" value="ENDO3c"/>
    <property type="match status" value="1"/>
</dbReference>
<protein>
    <recommendedName>
        <fullName evidence="8">Endonuclease III</fullName>
        <ecNumber evidence="8">4.2.99.18</ecNumber>
    </recommendedName>
    <alternativeName>
        <fullName evidence="8">DNA-(apurinic or apyrimidinic site) lyase</fullName>
    </alternativeName>
</protein>
<keyword evidence="8" id="KW-0479">Metal-binding</keyword>
<dbReference type="GO" id="GO:0140078">
    <property type="term" value="F:class I DNA-(apurinic or apyrimidinic site) endonuclease activity"/>
    <property type="evidence" value="ECO:0007669"/>
    <property type="project" value="UniProtKB-EC"/>
</dbReference>
<dbReference type="InterPro" id="IPR000445">
    <property type="entry name" value="HhH_motif"/>
</dbReference>
<dbReference type="GO" id="GO:0046872">
    <property type="term" value="F:metal ion binding"/>
    <property type="evidence" value="ECO:0007669"/>
    <property type="project" value="UniProtKB-KW"/>
</dbReference>
<evidence type="ECO:0000259" key="9">
    <source>
        <dbReference type="SMART" id="SM00478"/>
    </source>
</evidence>
<dbReference type="SMART" id="SM00478">
    <property type="entry name" value="ENDO3c"/>
    <property type="match status" value="1"/>
</dbReference>
<evidence type="ECO:0000256" key="1">
    <source>
        <dbReference type="ARBA" id="ARBA00008343"/>
    </source>
</evidence>
<reference evidence="10" key="1">
    <citation type="submission" date="2021-04" db="EMBL/GenBank/DDBJ databases">
        <authorList>
            <person name="Postec A."/>
        </authorList>
    </citation>
    <scope>NUCLEOTIDE SEQUENCE</scope>
    <source>
        <strain evidence="10">F1F22</strain>
    </source>
</reference>
<evidence type="ECO:0000313" key="11">
    <source>
        <dbReference type="Proteomes" id="UP001056539"/>
    </source>
</evidence>
<keyword evidence="6 8" id="KW-0456">Lyase</keyword>
<feature type="domain" description="HhH-GPD" evidence="9">
    <location>
        <begin position="44"/>
        <end position="191"/>
    </location>
</feature>
<dbReference type="PANTHER" id="PTHR43286:SF1">
    <property type="entry name" value="ENDONUCLEASE III-LIKE PROTEIN 1"/>
    <property type="match status" value="1"/>
</dbReference>